<evidence type="ECO:0000256" key="10">
    <source>
        <dbReference type="RuleBase" id="RU004504"/>
    </source>
</evidence>
<evidence type="ECO:0000256" key="6">
    <source>
        <dbReference type="ARBA" id="ARBA00022898"/>
    </source>
</evidence>
<name>A0ABW5UGU4_9SPHI</name>
<evidence type="ECO:0000259" key="11">
    <source>
        <dbReference type="Pfam" id="PF00266"/>
    </source>
</evidence>
<dbReference type="Pfam" id="PF00266">
    <property type="entry name" value="Aminotran_5"/>
    <property type="match status" value="1"/>
</dbReference>
<comment type="similarity">
    <text evidence="2">Belongs to the class-V pyridoxal-phosphate-dependent aminotransferase family. NifS/IscS subfamily.</text>
</comment>
<evidence type="ECO:0000256" key="1">
    <source>
        <dbReference type="ARBA" id="ARBA00001933"/>
    </source>
</evidence>
<dbReference type="Gene3D" id="3.90.1150.10">
    <property type="entry name" value="Aspartate Aminotransferase, domain 1"/>
    <property type="match status" value="1"/>
</dbReference>
<dbReference type="PROSITE" id="PS00595">
    <property type="entry name" value="AA_TRANSFER_CLASS_5"/>
    <property type="match status" value="1"/>
</dbReference>
<dbReference type="PANTHER" id="PTHR11601:SF34">
    <property type="entry name" value="CYSTEINE DESULFURASE"/>
    <property type="match status" value="1"/>
</dbReference>
<evidence type="ECO:0000256" key="8">
    <source>
        <dbReference type="ARBA" id="ARBA00023014"/>
    </source>
</evidence>
<dbReference type="PIRSF" id="PIRSF005572">
    <property type="entry name" value="NifS"/>
    <property type="match status" value="1"/>
</dbReference>
<dbReference type="InterPro" id="IPR020578">
    <property type="entry name" value="Aminotrans_V_PyrdxlP_BS"/>
</dbReference>
<keyword evidence="5" id="KW-0479">Metal-binding</keyword>
<dbReference type="InterPro" id="IPR016454">
    <property type="entry name" value="Cysteine_dSase"/>
</dbReference>
<reference evidence="13" key="1">
    <citation type="journal article" date="2019" name="Int. J. Syst. Evol. Microbiol.">
        <title>The Global Catalogue of Microorganisms (GCM) 10K type strain sequencing project: providing services to taxonomists for standard genome sequencing and annotation.</title>
        <authorList>
            <consortium name="The Broad Institute Genomics Platform"/>
            <consortium name="The Broad Institute Genome Sequencing Center for Infectious Disease"/>
            <person name="Wu L."/>
            <person name="Ma J."/>
        </authorList>
    </citation>
    <scope>NUCLEOTIDE SEQUENCE [LARGE SCALE GENOMIC DNA]</scope>
    <source>
        <strain evidence="13">KCTC 42247</strain>
    </source>
</reference>
<keyword evidence="8" id="KW-0411">Iron-sulfur</keyword>
<sequence>MIYLDNNATTRINDDVLAAMLPYFSESYGNASSIQHRFGRNASEAIARARQQISKALCIQNADELIFTSGATEAINLAIKGVVARYSAIGNHIITCQTEHKAVLETCLQMESKGSRLTYLPVLDNGQIDTDQLARAITPETILVCIMAANNETGVVHPIAEIAKICQQNGVLFFCDATQYIGKQHALDLAQIPIDMLCLSAHKFHGPKGIGALYIRRHKNKPTQIEPLIVGGNQEGALRGGTYNVPAIVGFGEAIQRMDTDEWKEIAKLRDHFENAIVARIPHIFINGANAPRLANTINLSIKHVPAAELIGRLPEIVFSTGSACVTGSRAPSHVLIAMGLSEELARCTLRISISKYTTLEELDITVNQLTEAVSKVREQSPIWMLFKQGLID</sequence>
<comment type="caution">
    <text evidence="12">The sequence shown here is derived from an EMBL/GenBank/DDBJ whole genome shotgun (WGS) entry which is preliminary data.</text>
</comment>
<dbReference type="InterPro" id="IPR000192">
    <property type="entry name" value="Aminotrans_V_dom"/>
</dbReference>
<evidence type="ECO:0000256" key="3">
    <source>
        <dbReference type="ARBA" id="ARBA00012239"/>
    </source>
</evidence>
<keyword evidence="4" id="KW-0808">Transferase</keyword>
<dbReference type="InterPro" id="IPR015422">
    <property type="entry name" value="PyrdxlP-dep_Trfase_small"/>
</dbReference>
<dbReference type="Proteomes" id="UP001597418">
    <property type="component" value="Unassembled WGS sequence"/>
</dbReference>
<dbReference type="InterPro" id="IPR015424">
    <property type="entry name" value="PyrdxlP-dep_Trfase"/>
</dbReference>
<keyword evidence="6" id="KW-0663">Pyridoxal phosphate</keyword>
<evidence type="ECO:0000313" key="12">
    <source>
        <dbReference type="EMBL" id="MFD2743994.1"/>
    </source>
</evidence>
<dbReference type="Gene3D" id="3.40.640.10">
    <property type="entry name" value="Type I PLP-dependent aspartate aminotransferase-like (Major domain)"/>
    <property type="match status" value="1"/>
</dbReference>
<dbReference type="EC" id="2.8.1.7" evidence="3"/>
<dbReference type="SUPFAM" id="SSF53383">
    <property type="entry name" value="PLP-dependent transferases"/>
    <property type="match status" value="1"/>
</dbReference>
<dbReference type="RefSeq" id="WP_066750490.1">
    <property type="nucleotide sequence ID" value="NZ_JBHUMB010000014.1"/>
</dbReference>
<evidence type="ECO:0000313" key="13">
    <source>
        <dbReference type="Proteomes" id="UP001597418"/>
    </source>
</evidence>
<keyword evidence="13" id="KW-1185">Reference proteome</keyword>
<gene>
    <name evidence="12" type="ORF">ACFSQ6_11390</name>
</gene>
<comment type="cofactor">
    <cofactor evidence="1 10">
        <name>pyridoxal 5'-phosphate</name>
        <dbReference type="ChEBI" id="CHEBI:597326"/>
    </cofactor>
</comment>
<evidence type="ECO:0000256" key="7">
    <source>
        <dbReference type="ARBA" id="ARBA00023004"/>
    </source>
</evidence>
<comment type="catalytic activity">
    <reaction evidence="9">
        <text>(sulfur carrier)-H + L-cysteine = (sulfur carrier)-SH + L-alanine</text>
        <dbReference type="Rhea" id="RHEA:43892"/>
        <dbReference type="Rhea" id="RHEA-COMP:14737"/>
        <dbReference type="Rhea" id="RHEA-COMP:14739"/>
        <dbReference type="ChEBI" id="CHEBI:29917"/>
        <dbReference type="ChEBI" id="CHEBI:35235"/>
        <dbReference type="ChEBI" id="CHEBI:57972"/>
        <dbReference type="ChEBI" id="CHEBI:64428"/>
        <dbReference type="EC" id="2.8.1.7"/>
    </reaction>
</comment>
<evidence type="ECO:0000256" key="5">
    <source>
        <dbReference type="ARBA" id="ARBA00022723"/>
    </source>
</evidence>
<keyword evidence="7" id="KW-0408">Iron</keyword>
<accession>A0ABW5UGU4</accession>
<evidence type="ECO:0000256" key="4">
    <source>
        <dbReference type="ARBA" id="ARBA00022679"/>
    </source>
</evidence>
<protein>
    <recommendedName>
        <fullName evidence="3">cysteine desulfurase</fullName>
        <ecNumber evidence="3">2.8.1.7</ecNumber>
    </recommendedName>
</protein>
<organism evidence="12 13">
    <name type="scientific">Sphingobacterium populi</name>
    <dbReference type="NCBI Taxonomy" id="1812824"/>
    <lineage>
        <taxon>Bacteria</taxon>
        <taxon>Pseudomonadati</taxon>
        <taxon>Bacteroidota</taxon>
        <taxon>Sphingobacteriia</taxon>
        <taxon>Sphingobacteriales</taxon>
        <taxon>Sphingobacteriaceae</taxon>
        <taxon>Sphingobacterium</taxon>
    </lineage>
</organism>
<proteinExistence type="inferred from homology"/>
<evidence type="ECO:0000256" key="2">
    <source>
        <dbReference type="ARBA" id="ARBA00006490"/>
    </source>
</evidence>
<evidence type="ECO:0000256" key="9">
    <source>
        <dbReference type="ARBA" id="ARBA00050776"/>
    </source>
</evidence>
<feature type="domain" description="Aminotransferase class V" evidence="11">
    <location>
        <begin position="2"/>
        <end position="364"/>
    </location>
</feature>
<dbReference type="PANTHER" id="PTHR11601">
    <property type="entry name" value="CYSTEINE DESULFURYLASE FAMILY MEMBER"/>
    <property type="match status" value="1"/>
</dbReference>
<dbReference type="Gene3D" id="1.10.260.50">
    <property type="match status" value="1"/>
</dbReference>
<dbReference type="InterPro" id="IPR015421">
    <property type="entry name" value="PyrdxlP-dep_Trfase_major"/>
</dbReference>
<dbReference type="EMBL" id="JBHUMB010000014">
    <property type="protein sequence ID" value="MFD2743994.1"/>
    <property type="molecule type" value="Genomic_DNA"/>
</dbReference>